<keyword evidence="3" id="KW-0479">Metal-binding</keyword>
<dbReference type="PROSITE" id="PS00031">
    <property type="entry name" value="NUCLEAR_REC_DBD_1"/>
    <property type="match status" value="1"/>
</dbReference>
<dbReference type="SUPFAM" id="SSF48508">
    <property type="entry name" value="Nuclear receptor ligand-binding domain"/>
    <property type="match status" value="1"/>
</dbReference>
<dbReference type="SUPFAM" id="SSF57716">
    <property type="entry name" value="Glucocorticoid receptor-like (DNA-binding domain)"/>
    <property type="match status" value="1"/>
</dbReference>
<evidence type="ECO:0000256" key="7">
    <source>
        <dbReference type="ARBA" id="ARBA00023125"/>
    </source>
</evidence>
<organism evidence="14 15">
    <name type="scientific">Meloidogyne incognita</name>
    <name type="common">Southern root-knot nematode worm</name>
    <name type="synonym">Oxyuris incognita</name>
    <dbReference type="NCBI Taxonomy" id="6306"/>
    <lineage>
        <taxon>Eukaryota</taxon>
        <taxon>Metazoa</taxon>
        <taxon>Ecdysozoa</taxon>
        <taxon>Nematoda</taxon>
        <taxon>Chromadorea</taxon>
        <taxon>Rhabditida</taxon>
        <taxon>Tylenchina</taxon>
        <taxon>Tylenchomorpha</taxon>
        <taxon>Tylenchoidea</taxon>
        <taxon>Meloidogynidae</taxon>
        <taxon>Meloidogyninae</taxon>
        <taxon>Meloidogyne</taxon>
        <taxon>Meloidogyne incognita group</taxon>
    </lineage>
</organism>
<name>A0A914LKS9_MELIC</name>
<comment type="function">
    <text evidence="11">Orphan nuclear receptor.</text>
</comment>
<evidence type="ECO:0000256" key="1">
    <source>
        <dbReference type="ARBA" id="ARBA00004123"/>
    </source>
</evidence>
<dbReference type="AlphaFoldDB" id="A0A914LKS9"/>
<evidence type="ECO:0000256" key="2">
    <source>
        <dbReference type="ARBA" id="ARBA00005993"/>
    </source>
</evidence>
<dbReference type="Pfam" id="PF00105">
    <property type="entry name" value="zf-C4"/>
    <property type="match status" value="1"/>
</dbReference>
<dbReference type="FunFam" id="3.30.50.10:FF:000030">
    <property type="entry name" value="Nuclear Hormone Receptor family"/>
    <property type="match status" value="1"/>
</dbReference>
<dbReference type="CDD" id="cd06960">
    <property type="entry name" value="NR_DBD_HNF4A"/>
    <property type="match status" value="1"/>
</dbReference>
<feature type="domain" description="Nuclear receptor" evidence="12">
    <location>
        <begin position="23"/>
        <end position="98"/>
    </location>
</feature>
<evidence type="ECO:0000313" key="15">
    <source>
        <dbReference type="WBParaSite" id="Minc3s00610g15091"/>
    </source>
</evidence>
<keyword evidence="8" id="KW-0804">Transcription</keyword>
<dbReference type="GO" id="GO:0005634">
    <property type="term" value="C:nucleus"/>
    <property type="evidence" value="ECO:0007669"/>
    <property type="project" value="UniProtKB-SubCell"/>
</dbReference>
<comment type="subcellular location">
    <subcellularLocation>
        <location evidence="1">Nucleus</location>
    </subcellularLocation>
</comment>
<evidence type="ECO:0000256" key="3">
    <source>
        <dbReference type="ARBA" id="ARBA00022723"/>
    </source>
</evidence>
<keyword evidence="6" id="KW-0805">Transcription regulation</keyword>
<protein>
    <submittedName>
        <fullName evidence="15">Nuclear receptor domain-containing protein</fullName>
    </submittedName>
</protein>
<evidence type="ECO:0000256" key="5">
    <source>
        <dbReference type="ARBA" id="ARBA00022833"/>
    </source>
</evidence>
<dbReference type="GO" id="GO:0000978">
    <property type="term" value="F:RNA polymerase II cis-regulatory region sequence-specific DNA binding"/>
    <property type="evidence" value="ECO:0007669"/>
    <property type="project" value="InterPro"/>
</dbReference>
<dbReference type="GO" id="GO:0003700">
    <property type="term" value="F:DNA-binding transcription factor activity"/>
    <property type="evidence" value="ECO:0007669"/>
    <property type="project" value="InterPro"/>
</dbReference>
<dbReference type="InterPro" id="IPR001628">
    <property type="entry name" value="Znf_hrmn_rcpt"/>
</dbReference>
<evidence type="ECO:0000256" key="6">
    <source>
        <dbReference type="ARBA" id="ARBA00023015"/>
    </source>
</evidence>
<feature type="domain" description="NR LBD" evidence="13">
    <location>
        <begin position="181"/>
        <end position="373"/>
    </location>
</feature>
<dbReference type="PRINTS" id="PR00047">
    <property type="entry name" value="STROIDFINGER"/>
</dbReference>
<evidence type="ECO:0000259" key="12">
    <source>
        <dbReference type="PROSITE" id="PS51030"/>
    </source>
</evidence>
<dbReference type="Proteomes" id="UP000887563">
    <property type="component" value="Unplaced"/>
</dbReference>
<sequence length="373" mass="43074">MQNNNQSTQQISNEASTSTIKNAPKCLVCGQENPKMHYGVLACLGCKGFFRRALKKLNEYECFHNNNCIIDKNERTSCRACRLQKCLDVGMDPAAVRPDRSLTGKQQLETHRFSLSPIRRRLSSIDEKTTNNNNDVTNEKTKNLSQKLPVDLRTMLMTLQNIEAKVVHGDTTHDAADIYPLRINTIREIIEEPKKLMGRRTEMRYEPYRMAKNEEFFVVVYRRLIAAVDWVEALADRVGGLSIEDRISLVKSCFGPLTLFKCSARTAVVTQNEDMLCLCNFAYVPRNISKAYNDAYHLDNGLVERLLNELVTPFRRIHLSEEEIWQGTYQKLLLTKFILYGIEYTQLYFKLLKNTGKIVMQTLLLEIYCFICR</sequence>
<accession>A0A914LKS9</accession>
<proteinExistence type="inferred from homology"/>
<evidence type="ECO:0000256" key="8">
    <source>
        <dbReference type="ARBA" id="ARBA00023163"/>
    </source>
</evidence>
<keyword evidence="14" id="KW-1185">Reference proteome</keyword>
<dbReference type="PANTHER" id="PTHR47519">
    <property type="entry name" value="NUCLEAR HORMONE RECEPTOR FAMILY MEMBER NHR-31-RELATED"/>
    <property type="match status" value="1"/>
</dbReference>
<evidence type="ECO:0000313" key="14">
    <source>
        <dbReference type="Proteomes" id="UP000887563"/>
    </source>
</evidence>
<evidence type="ECO:0000256" key="11">
    <source>
        <dbReference type="ARBA" id="ARBA00037512"/>
    </source>
</evidence>
<dbReference type="GO" id="GO:0008270">
    <property type="term" value="F:zinc ion binding"/>
    <property type="evidence" value="ECO:0007669"/>
    <property type="project" value="UniProtKB-KW"/>
</dbReference>
<dbReference type="PROSITE" id="PS51030">
    <property type="entry name" value="NUCLEAR_REC_DBD_2"/>
    <property type="match status" value="1"/>
</dbReference>
<dbReference type="InterPro" id="IPR000536">
    <property type="entry name" value="Nucl_hrmn_rcpt_lig-bd"/>
</dbReference>
<keyword evidence="5" id="KW-0862">Zinc</keyword>
<evidence type="ECO:0000259" key="13">
    <source>
        <dbReference type="PROSITE" id="PS51843"/>
    </source>
</evidence>
<dbReference type="InterPro" id="IPR052496">
    <property type="entry name" value="Orphan_Nuclear_Rcpt"/>
</dbReference>
<keyword evidence="9" id="KW-0675">Receptor</keyword>
<dbReference type="InterPro" id="IPR013088">
    <property type="entry name" value="Znf_NHR/GATA"/>
</dbReference>
<keyword evidence="10" id="KW-0539">Nucleus</keyword>
<dbReference type="PROSITE" id="PS51843">
    <property type="entry name" value="NR_LBD"/>
    <property type="match status" value="1"/>
</dbReference>
<keyword evidence="4" id="KW-0863">Zinc-finger</keyword>
<dbReference type="PANTHER" id="PTHR47519:SF3">
    <property type="entry name" value="NUCLEAR HORMONE RECEPTOR FAMILY MEMBER NHR-5"/>
    <property type="match status" value="1"/>
</dbReference>
<reference evidence="15" key="1">
    <citation type="submission" date="2022-11" db="UniProtKB">
        <authorList>
            <consortium name="WormBaseParasite"/>
        </authorList>
    </citation>
    <scope>IDENTIFICATION</scope>
</reference>
<dbReference type="Gene3D" id="1.10.565.10">
    <property type="entry name" value="Retinoid X Receptor"/>
    <property type="match status" value="1"/>
</dbReference>
<evidence type="ECO:0000256" key="4">
    <source>
        <dbReference type="ARBA" id="ARBA00022771"/>
    </source>
</evidence>
<comment type="similarity">
    <text evidence="2">Belongs to the nuclear hormone receptor family.</text>
</comment>
<dbReference type="Gene3D" id="3.30.50.10">
    <property type="entry name" value="Erythroid Transcription Factor GATA-1, subunit A"/>
    <property type="match status" value="1"/>
</dbReference>
<dbReference type="SMART" id="SM00399">
    <property type="entry name" value="ZnF_C4"/>
    <property type="match status" value="1"/>
</dbReference>
<dbReference type="WBParaSite" id="Minc3s00610g15091">
    <property type="protein sequence ID" value="Minc3s00610g15091"/>
    <property type="gene ID" value="Minc3s00610g15091"/>
</dbReference>
<keyword evidence="7" id="KW-0238">DNA-binding</keyword>
<evidence type="ECO:0000256" key="9">
    <source>
        <dbReference type="ARBA" id="ARBA00023170"/>
    </source>
</evidence>
<dbReference type="Pfam" id="PF00104">
    <property type="entry name" value="Hormone_recep"/>
    <property type="match status" value="1"/>
</dbReference>
<dbReference type="InterPro" id="IPR035500">
    <property type="entry name" value="NHR-like_dom_sf"/>
</dbReference>
<dbReference type="InterPro" id="IPR049636">
    <property type="entry name" value="HNF4-like_DBD"/>
</dbReference>
<evidence type="ECO:0000256" key="10">
    <source>
        <dbReference type="ARBA" id="ARBA00023242"/>
    </source>
</evidence>